<comment type="caution">
    <text evidence="1">The sequence shown here is derived from an EMBL/GenBank/DDBJ whole genome shotgun (WGS) entry which is preliminary data.</text>
</comment>
<sequence>MQLIQTGKYSRVHFDSELDHFIKTFQPKAFDKLRYLLRIRPYPGLNFALVASRLKALGIATPTITEARPYRLVTENIHGVPLRQLILGSTDLQEQYLDALVAFDREGIHCRGLHTGNFLVRDGCLFAIDLDAYKAPRWWRYPRREYLDCLSRSLEGDEAFLFSRLLERLELDENYRSKR</sequence>
<accession>A0A2T0V7M6</accession>
<gene>
    <name evidence="1" type="ORF">B0H98_101132</name>
</gene>
<dbReference type="AlphaFoldDB" id="A0A2T0V7M6"/>
<evidence type="ECO:0008006" key="3">
    <source>
        <dbReference type="Google" id="ProtNLM"/>
    </source>
</evidence>
<dbReference type="InterPro" id="IPR011009">
    <property type="entry name" value="Kinase-like_dom_sf"/>
</dbReference>
<name>A0A2T0V7M6_9GAMM</name>
<dbReference type="OrthoDB" id="5464935at2"/>
<dbReference type="Proteomes" id="UP000237647">
    <property type="component" value="Unassembled WGS sequence"/>
</dbReference>
<keyword evidence="2" id="KW-1185">Reference proteome</keyword>
<evidence type="ECO:0000313" key="1">
    <source>
        <dbReference type="EMBL" id="PRY66154.1"/>
    </source>
</evidence>
<dbReference type="RefSeq" id="WP_106373147.1">
    <property type="nucleotide sequence ID" value="NZ_PVTK01000001.1"/>
</dbReference>
<dbReference type="EMBL" id="PVTK01000001">
    <property type="protein sequence ID" value="PRY66154.1"/>
    <property type="molecule type" value="Genomic_DNA"/>
</dbReference>
<organism evidence="1 2">
    <name type="scientific">Vreelandella songnenensis</name>
    <dbReference type="NCBI Taxonomy" id="1176243"/>
    <lineage>
        <taxon>Bacteria</taxon>
        <taxon>Pseudomonadati</taxon>
        <taxon>Pseudomonadota</taxon>
        <taxon>Gammaproteobacteria</taxon>
        <taxon>Oceanospirillales</taxon>
        <taxon>Halomonadaceae</taxon>
        <taxon>Vreelandella</taxon>
    </lineage>
</organism>
<reference evidence="1 2" key="1">
    <citation type="submission" date="2018-03" db="EMBL/GenBank/DDBJ databases">
        <title>Genomic Encyclopedia of Type Strains, Phase III (KMG-III): the genomes of soil and plant-associated and newly described type strains.</title>
        <authorList>
            <person name="Whitman W."/>
        </authorList>
    </citation>
    <scope>NUCLEOTIDE SEQUENCE [LARGE SCALE GENOMIC DNA]</scope>
    <source>
        <strain evidence="1 2">CGMCC 1.12152</strain>
    </source>
</reference>
<protein>
    <recommendedName>
        <fullName evidence="3">Lipopolysaccharide kinase (Kdo/WaaP) family protein</fullName>
    </recommendedName>
</protein>
<dbReference type="SUPFAM" id="SSF56112">
    <property type="entry name" value="Protein kinase-like (PK-like)"/>
    <property type="match status" value="1"/>
</dbReference>
<evidence type="ECO:0000313" key="2">
    <source>
        <dbReference type="Proteomes" id="UP000237647"/>
    </source>
</evidence>
<proteinExistence type="predicted"/>